<reference evidence="2" key="1">
    <citation type="submission" date="2022-11" db="UniProtKB">
        <authorList>
            <consortium name="WormBaseParasite"/>
        </authorList>
    </citation>
    <scope>IDENTIFICATION</scope>
</reference>
<proteinExistence type="predicted"/>
<dbReference type="WBParaSite" id="JU765_v2.g1184.t1">
    <property type="protein sequence ID" value="JU765_v2.g1184.t1"/>
    <property type="gene ID" value="JU765_v2.g1184"/>
</dbReference>
<dbReference type="Proteomes" id="UP000887576">
    <property type="component" value="Unplaced"/>
</dbReference>
<protein>
    <submittedName>
        <fullName evidence="2">Uncharacterized protein</fullName>
    </submittedName>
</protein>
<sequence length="230" mass="26667">MVECVASYFPIYVDGKRIAYQFDVKIGYHQDKWGYKEMTERADDVTKFKNRKIVELVMKDKIFLYDSMRQLFTPEKMDDIKALRIAKDDLPKDIAVLLQGNGVIEVSVTPNAEKPSLDLADWSEYDRTDVWRNEDRTLRNFYELLTTFPAVRRGFIIVKNSIYGDEEKFLPGLVVRTGAKKGVQFIQDGSGVQPVLSLDFVKKIFYPSGANFSDVLNDCRENRYTRDQTE</sequence>
<evidence type="ECO:0000313" key="2">
    <source>
        <dbReference type="WBParaSite" id="JU765_v2.g1184.t1"/>
    </source>
</evidence>
<name>A0AC34Q0X3_9BILA</name>
<accession>A0AC34Q0X3</accession>
<organism evidence="1 2">
    <name type="scientific">Panagrolaimus sp. JU765</name>
    <dbReference type="NCBI Taxonomy" id="591449"/>
    <lineage>
        <taxon>Eukaryota</taxon>
        <taxon>Metazoa</taxon>
        <taxon>Ecdysozoa</taxon>
        <taxon>Nematoda</taxon>
        <taxon>Chromadorea</taxon>
        <taxon>Rhabditida</taxon>
        <taxon>Tylenchina</taxon>
        <taxon>Panagrolaimomorpha</taxon>
        <taxon>Panagrolaimoidea</taxon>
        <taxon>Panagrolaimidae</taxon>
        <taxon>Panagrolaimus</taxon>
    </lineage>
</organism>
<evidence type="ECO:0000313" key="1">
    <source>
        <dbReference type="Proteomes" id="UP000887576"/>
    </source>
</evidence>